<feature type="region of interest" description="Disordered" evidence="1">
    <location>
        <begin position="176"/>
        <end position="203"/>
    </location>
</feature>
<dbReference type="EMBL" id="BAAAET010000006">
    <property type="protein sequence ID" value="GAA0701191.1"/>
    <property type="molecule type" value="Genomic_DNA"/>
</dbReference>
<reference evidence="3" key="1">
    <citation type="journal article" date="2019" name="Int. J. Syst. Evol. Microbiol.">
        <title>The Global Catalogue of Microorganisms (GCM) 10K type strain sequencing project: providing services to taxonomists for standard genome sequencing and annotation.</title>
        <authorList>
            <consortium name="The Broad Institute Genomics Platform"/>
            <consortium name="The Broad Institute Genome Sequencing Center for Infectious Disease"/>
            <person name="Wu L."/>
            <person name="Ma J."/>
        </authorList>
    </citation>
    <scope>NUCLEOTIDE SEQUENCE [LARGE SCALE GENOMIC DNA]</scope>
    <source>
        <strain evidence="3">JCM 15134</strain>
    </source>
</reference>
<protein>
    <submittedName>
        <fullName evidence="2">COG3014 family protein</fullName>
    </submittedName>
</protein>
<comment type="caution">
    <text evidence="2">The sequence shown here is derived from an EMBL/GenBank/DDBJ whole genome shotgun (WGS) entry which is preliminary data.</text>
</comment>
<dbReference type="PROSITE" id="PS51257">
    <property type="entry name" value="PROKAR_LIPOPROTEIN"/>
    <property type="match status" value="1"/>
</dbReference>
<sequence>MRNPPPALKGLALASGLMLLAGCQTLSSKQNQEDFNQHFSQGQYQAAADFALKAGGIDTEGKGGDLLWSLQAGSALGASGQFDYSNRIFDHAETMMKAEDTESIGRKGLEKVTATLINNNLNRYDPTVYDGVMVNTYKALNSIFLQDMQSARIEFNRAADRQRRAEETFKARIEEQQEKLAQTRQQTEGEQAATSQLDFSKSEQESKQTIYESFPELEAWQAYPDFVNPYTDYLHGLYFTLASADREDYGKARQSLRRVAGMAPRNRAVQTDLKVANNLRTGAWRKHKLSPAVWVIFENGEAPAIDEILIPLPLFLLSDKVEYSQIALPKLKERERAYPYLEIHSGGRRLGKTELLASMDRVIQTEFKREFPLKVTEAVASTLTKAFIQYQAKKELGVAGSLLAGVYQAATTRADTRSWSSLPKEVQISRLRKPASGTLELTAPGLAQPLKVELPDSRFSVIYVKASAPGSTPVYQVTGFDA</sequence>
<feature type="compositionally biased region" description="Polar residues" evidence="1">
    <location>
        <begin position="179"/>
        <end position="199"/>
    </location>
</feature>
<evidence type="ECO:0000313" key="3">
    <source>
        <dbReference type="Proteomes" id="UP001499915"/>
    </source>
</evidence>
<accession>A0ABP3TGM5</accession>
<dbReference type="RefSeq" id="WP_343808599.1">
    <property type="nucleotide sequence ID" value="NZ_BAAAET010000006.1"/>
</dbReference>
<keyword evidence="3" id="KW-1185">Reference proteome</keyword>
<organism evidence="2 3">
    <name type="scientific">Marinobacterium maritimum</name>
    <dbReference type="NCBI Taxonomy" id="500162"/>
    <lineage>
        <taxon>Bacteria</taxon>
        <taxon>Pseudomonadati</taxon>
        <taxon>Pseudomonadota</taxon>
        <taxon>Gammaproteobacteria</taxon>
        <taxon>Oceanospirillales</taxon>
        <taxon>Oceanospirillaceae</taxon>
        <taxon>Marinobacterium</taxon>
    </lineage>
</organism>
<gene>
    <name evidence="2" type="ORF">GCM10009104_32910</name>
</gene>
<evidence type="ECO:0000313" key="2">
    <source>
        <dbReference type="EMBL" id="GAA0701191.1"/>
    </source>
</evidence>
<proteinExistence type="predicted"/>
<evidence type="ECO:0000256" key="1">
    <source>
        <dbReference type="SAM" id="MobiDB-lite"/>
    </source>
</evidence>
<name>A0ABP3TGM5_9GAMM</name>
<dbReference type="Proteomes" id="UP001499915">
    <property type="component" value="Unassembled WGS sequence"/>
</dbReference>